<dbReference type="EMBL" id="BIFQ01000001">
    <property type="protein sequence ID" value="GCE04250.1"/>
    <property type="molecule type" value="Genomic_DNA"/>
</dbReference>
<dbReference type="OrthoDB" id="141540at2"/>
<name>A0A401ZBJ1_9CHLR</name>
<organism evidence="1 2">
    <name type="scientific">Dictyobacter aurantiacus</name>
    <dbReference type="NCBI Taxonomy" id="1936993"/>
    <lineage>
        <taxon>Bacteria</taxon>
        <taxon>Bacillati</taxon>
        <taxon>Chloroflexota</taxon>
        <taxon>Ktedonobacteria</taxon>
        <taxon>Ktedonobacterales</taxon>
        <taxon>Dictyobacteraceae</taxon>
        <taxon>Dictyobacter</taxon>
    </lineage>
</organism>
<keyword evidence="2" id="KW-1185">Reference proteome</keyword>
<protein>
    <recommendedName>
        <fullName evidence="3">MalT-like TPR region domain-containing protein</fullName>
    </recommendedName>
</protein>
<accession>A0A401ZBJ1</accession>
<gene>
    <name evidence="1" type="ORF">KDAU_15790</name>
</gene>
<dbReference type="Proteomes" id="UP000287224">
    <property type="component" value="Unassembled WGS sequence"/>
</dbReference>
<evidence type="ECO:0000313" key="1">
    <source>
        <dbReference type="EMBL" id="GCE04250.1"/>
    </source>
</evidence>
<dbReference type="RefSeq" id="WP_126595424.1">
    <property type="nucleotide sequence ID" value="NZ_BIFQ01000001.1"/>
</dbReference>
<comment type="caution">
    <text evidence="1">The sequence shown here is derived from an EMBL/GenBank/DDBJ whole genome shotgun (WGS) entry which is preliminary data.</text>
</comment>
<sequence length="139" mass="15897">MLIRVEGIDASKKESIPFEIYETRGKIYRDLGKPTEAIPYLELAEQALVSANSVTPRWPALLEISRAQTFCDAGDMKKGTELARKGFILAYQCHSRRQMNWVRKFLRKLESGPARNHPGVPELKHLVYETYMNMDNAAI</sequence>
<reference evidence="2" key="1">
    <citation type="submission" date="2018-12" db="EMBL/GenBank/DDBJ databases">
        <title>Tengunoibacter tsumagoiensis gen. nov., sp. nov., Dictyobacter kobayashii sp. nov., D. alpinus sp. nov., and D. joshuensis sp. nov. and description of Dictyobacteraceae fam. nov. within the order Ktedonobacterales isolated from Tengu-no-mugimeshi.</title>
        <authorList>
            <person name="Wang C.M."/>
            <person name="Zheng Y."/>
            <person name="Sakai Y."/>
            <person name="Toyoda A."/>
            <person name="Minakuchi Y."/>
            <person name="Abe K."/>
            <person name="Yokota A."/>
            <person name="Yabe S."/>
        </authorList>
    </citation>
    <scope>NUCLEOTIDE SEQUENCE [LARGE SCALE GENOMIC DNA]</scope>
    <source>
        <strain evidence="2">S-27</strain>
    </source>
</reference>
<evidence type="ECO:0000313" key="2">
    <source>
        <dbReference type="Proteomes" id="UP000287224"/>
    </source>
</evidence>
<evidence type="ECO:0008006" key="3">
    <source>
        <dbReference type="Google" id="ProtNLM"/>
    </source>
</evidence>
<proteinExistence type="predicted"/>
<dbReference type="AlphaFoldDB" id="A0A401ZBJ1"/>